<dbReference type="GO" id="GO:0005975">
    <property type="term" value="P:carbohydrate metabolic process"/>
    <property type="evidence" value="ECO:0007669"/>
    <property type="project" value="InterPro"/>
</dbReference>
<dbReference type="Gene3D" id="1.50.10.20">
    <property type="match status" value="1"/>
</dbReference>
<dbReference type="Proteomes" id="UP000019225">
    <property type="component" value="Chromosome"/>
</dbReference>
<accession>W5WN58</accession>
<name>W5WN58_9PSEU</name>
<protein>
    <recommendedName>
        <fullName evidence="3">Glycoside hydrolase family 76</fullName>
    </recommendedName>
</protein>
<dbReference type="InterPro" id="IPR014512">
    <property type="entry name" value="O_gly_hydro"/>
</dbReference>
<dbReference type="PANTHER" id="PTHR47791:SF3">
    <property type="entry name" value="MEIOTICALLY UP-REGULATED GENE 191 PROTEIN"/>
    <property type="match status" value="1"/>
</dbReference>
<dbReference type="OrthoDB" id="2505409at2"/>
<dbReference type="EMBL" id="CP007155">
    <property type="protein sequence ID" value="AHI01997.1"/>
    <property type="molecule type" value="Genomic_DNA"/>
</dbReference>
<dbReference type="STRING" id="1449976.KALB_8640"/>
<evidence type="ECO:0000313" key="1">
    <source>
        <dbReference type="EMBL" id="AHI01997.1"/>
    </source>
</evidence>
<dbReference type="InterPro" id="IPR053169">
    <property type="entry name" value="MUG_Protein"/>
</dbReference>
<reference evidence="1 2" key="1">
    <citation type="journal article" date="2014" name="BMC Genomics">
        <title>Complete genome sequence of producer of the glycopeptide antibiotic Aculeximycin Kutzneria albida DSM 43870T, a representative of minor genus of Pseudonocardiaceae.</title>
        <authorList>
            <person name="Rebets Y."/>
            <person name="Tokovenko B."/>
            <person name="Lushchyk I."/>
            <person name="Ruckert C."/>
            <person name="Zaburannyi N."/>
            <person name="Bechthold A."/>
            <person name="Kalinowski J."/>
            <person name="Luzhetskyy A."/>
        </authorList>
    </citation>
    <scope>NUCLEOTIDE SEQUENCE [LARGE SCALE GENOMIC DNA]</scope>
    <source>
        <strain evidence="1">DSM 43870</strain>
    </source>
</reference>
<dbReference type="eggNOG" id="COG4833">
    <property type="taxonomic scope" value="Bacteria"/>
</dbReference>
<dbReference type="AlphaFoldDB" id="W5WN58"/>
<dbReference type="PATRIC" id="fig|1449976.3.peg.8677"/>
<dbReference type="PANTHER" id="PTHR47791">
    <property type="entry name" value="MEIOTICALLY UP-REGULATED GENE 191 PROTEIN"/>
    <property type="match status" value="1"/>
</dbReference>
<gene>
    <name evidence="1" type="ORF">KALB_8640</name>
</gene>
<dbReference type="InterPro" id="IPR005198">
    <property type="entry name" value="Glyco_hydro_76"/>
</dbReference>
<evidence type="ECO:0008006" key="3">
    <source>
        <dbReference type="Google" id="ProtNLM"/>
    </source>
</evidence>
<evidence type="ECO:0000313" key="2">
    <source>
        <dbReference type="Proteomes" id="UP000019225"/>
    </source>
</evidence>
<dbReference type="Pfam" id="PF03663">
    <property type="entry name" value="Glyco_hydro_76"/>
    <property type="match status" value="1"/>
</dbReference>
<proteinExistence type="predicted"/>
<dbReference type="InterPro" id="IPR008928">
    <property type="entry name" value="6-hairpin_glycosidase_sf"/>
</dbReference>
<dbReference type="SUPFAM" id="SSF48208">
    <property type="entry name" value="Six-hairpin glycosidases"/>
    <property type="match status" value="1"/>
</dbReference>
<dbReference type="PIRSF" id="PIRSF021505">
    <property type="entry name" value="O_gly_hdrol"/>
    <property type="match status" value="1"/>
</dbReference>
<organism evidence="1 2">
    <name type="scientific">Kutzneria albida DSM 43870</name>
    <dbReference type="NCBI Taxonomy" id="1449976"/>
    <lineage>
        <taxon>Bacteria</taxon>
        <taxon>Bacillati</taxon>
        <taxon>Actinomycetota</taxon>
        <taxon>Actinomycetes</taxon>
        <taxon>Pseudonocardiales</taxon>
        <taxon>Pseudonocardiaceae</taxon>
        <taxon>Kutzneria</taxon>
    </lineage>
</organism>
<sequence>MAESAVRTRHLRRLWALPGTRLAVTDWPASLGRRLQLVWHYWWQAHLLDCLVDAQLRSPDYDRVREIKRLIGTIRLRNGLRWTNRYYDDCAWLALALWRAGEELGVHRTEAVDVLAARLRSGWTDHGGGGIWWRTKDDLKGVPSSGPAAILFTRLAAGGGDRADLQRALSTVDWIEEWLVDPDTGLVLDGMRVNPDGEVREVVDWVFTYNQGTFIGACAELAALTGSRVWAQVARRTVLAVCEHMTGKRGVLPGSGGGDGGLFPGIGARYLARAAVLLEDKDAAQVVYLSAEAAWRNRVSAPGGPLFCSEWTEHAVVGQERDLSVQLSAWMLFEAAAMLEREGVHPHSSS</sequence>
<keyword evidence="2" id="KW-1185">Reference proteome</keyword>
<dbReference type="HOGENOM" id="CLU_028686_1_1_11"/>
<dbReference type="KEGG" id="kal:KALB_8640"/>